<evidence type="ECO:0000313" key="1">
    <source>
        <dbReference type="EMBL" id="CAB4157860.1"/>
    </source>
</evidence>
<dbReference type="CDD" id="cd01427">
    <property type="entry name" value="HAD_like"/>
    <property type="match status" value="1"/>
</dbReference>
<dbReference type="EMBL" id="LR796662">
    <property type="protein sequence ID" value="CAB4157860.1"/>
    <property type="molecule type" value="Genomic_DNA"/>
</dbReference>
<gene>
    <name evidence="1" type="ORF">UFOVP690_49</name>
</gene>
<dbReference type="Gene3D" id="3.40.50.1000">
    <property type="entry name" value="HAD superfamily/HAD-like"/>
    <property type="match status" value="1"/>
</dbReference>
<reference evidence="1" key="1">
    <citation type="submission" date="2020-04" db="EMBL/GenBank/DDBJ databases">
        <authorList>
            <person name="Chiriac C."/>
            <person name="Salcher M."/>
            <person name="Ghai R."/>
            <person name="Kavagutti S V."/>
        </authorList>
    </citation>
    <scope>NUCLEOTIDE SEQUENCE</scope>
</reference>
<accession>A0A6J5NDL4</accession>
<name>A0A6J5NDL4_9CAUD</name>
<evidence type="ECO:0008006" key="2">
    <source>
        <dbReference type="Google" id="ProtNLM"/>
    </source>
</evidence>
<dbReference type="InterPro" id="IPR023214">
    <property type="entry name" value="HAD_sf"/>
</dbReference>
<proteinExistence type="predicted"/>
<sequence length="143" mass="15935">MPVIKCSNGKYRIGSGGCIYDTEDKANKVWAAILASGAYAADSNKVSFDFDDTLTTDKGFNKAKELIAEGKDVYIITRRQQTASEEVYKIAEELGISKNKVKFTNGSYKWETIRHFGIGTHYDNNPREIELINSKTDAKGILI</sequence>
<organism evidence="1">
    <name type="scientific">uncultured Caudovirales phage</name>
    <dbReference type="NCBI Taxonomy" id="2100421"/>
    <lineage>
        <taxon>Viruses</taxon>
        <taxon>Duplodnaviria</taxon>
        <taxon>Heunggongvirae</taxon>
        <taxon>Uroviricota</taxon>
        <taxon>Caudoviricetes</taxon>
        <taxon>Peduoviridae</taxon>
        <taxon>Maltschvirus</taxon>
        <taxon>Maltschvirus maltsch</taxon>
    </lineage>
</organism>
<protein>
    <recommendedName>
        <fullName evidence="2">HAD-like domain containing protein</fullName>
    </recommendedName>
</protein>